<dbReference type="Proteomes" id="UP001161247">
    <property type="component" value="Chromosome 1"/>
</dbReference>
<accession>A0AAV1C8F8</accession>
<dbReference type="InterPro" id="IPR010666">
    <property type="entry name" value="Znf_GRF"/>
</dbReference>
<keyword evidence="5" id="KW-0472">Membrane</keyword>
<keyword evidence="3" id="KW-0862">Zinc</keyword>
<name>A0AAV1C8F8_OLDCO</name>
<proteinExistence type="predicted"/>
<keyword evidence="1" id="KW-0479">Metal-binding</keyword>
<sequence length="140" mass="16320">MEEPIPPFCWCDNNKRSKIITSWTDDNPGRRFARCVDKEHGCHFWVWIDPPMCERSTEVIPKLLGKINQLRKRLNLLRGENEEDMIGRLKEENVRMKIEIANLRNQLNMYKFLFVILVLYAVICWATGGGGNQLEIDGGI</sequence>
<dbReference type="AlphaFoldDB" id="A0AAV1C8F8"/>
<feature type="domain" description="GRF-type" evidence="6">
    <location>
        <begin position="9"/>
        <end position="51"/>
    </location>
</feature>
<dbReference type="PANTHER" id="PTHR33248">
    <property type="entry name" value="ZINC ION-BINDING PROTEIN"/>
    <property type="match status" value="1"/>
</dbReference>
<keyword evidence="5" id="KW-0812">Transmembrane</keyword>
<keyword evidence="2 4" id="KW-0863">Zinc-finger</keyword>
<gene>
    <name evidence="7" type="ORF">OLC1_LOCUS2902</name>
</gene>
<evidence type="ECO:0000256" key="3">
    <source>
        <dbReference type="ARBA" id="ARBA00022833"/>
    </source>
</evidence>
<evidence type="ECO:0000256" key="2">
    <source>
        <dbReference type="ARBA" id="ARBA00022771"/>
    </source>
</evidence>
<evidence type="ECO:0000256" key="4">
    <source>
        <dbReference type="PROSITE-ProRule" id="PRU01343"/>
    </source>
</evidence>
<organism evidence="7 8">
    <name type="scientific">Oldenlandia corymbosa var. corymbosa</name>
    <dbReference type="NCBI Taxonomy" id="529605"/>
    <lineage>
        <taxon>Eukaryota</taxon>
        <taxon>Viridiplantae</taxon>
        <taxon>Streptophyta</taxon>
        <taxon>Embryophyta</taxon>
        <taxon>Tracheophyta</taxon>
        <taxon>Spermatophyta</taxon>
        <taxon>Magnoliopsida</taxon>
        <taxon>eudicotyledons</taxon>
        <taxon>Gunneridae</taxon>
        <taxon>Pentapetalae</taxon>
        <taxon>asterids</taxon>
        <taxon>lamiids</taxon>
        <taxon>Gentianales</taxon>
        <taxon>Rubiaceae</taxon>
        <taxon>Rubioideae</taxon>
        <taxon>Spermacoceae</taxon>
        <taxon>Hedyotis-Oldenlandia complex</taxon>
        <taxon>Oldenlandia</taxon>
    </lineage>
</organism>
<dbReference type="GO" id="GO:0008270">
    <property type="term" value="F:zinc ion binding"/>
    <property type="evidence" value="ECO:0007669"/>
    <property type="project" value="UniProtKB-KW"/>
</dbReference>
<dbReference type="PROSITE" id="PS51999">
    <property type="entry name" value="ZF_GRF"/>
    <property type="match status" value="1"/>
</dbReference>
<evidence type="ECO:0000256" key="5">
    <source>
        <dbReference type="SAM" id="Phobius"/>
    </source>
</evidence>
<evidence type="ECO:0000313" key="7">
    <source>
        <dbReference type="EMBL" id="CAI9090838.1"/>
    </source>
</evidence>
<keyword evidence="5" id="KW-1133">Transmembrane helix</keyword>
<dbReference type="EMBL" id="OX459118">
    <property type="protein sequence ID" value="CAI9090838.1"/>
    <property type="molecule type" value="Genomic_DNA"/>
</dbReference>
<keyword evidence="8" id="KW-1185">Reference proteome</keyword>
<protein>
    <submittedName>
        <fullName evidence="7">OLC1v1025699C1</fullName>
    </submittedName>
</protein>
<evidence type="ECO:0000259" key="6">
    <source>
        <dbReference type="PROSITE" id="PS51999"/>
    </source>
</evidence>
<feature type="transmembrane region" description="Helical" evidence="5">
    <location>
        <begin position="109"/>
        <end position="128"/>
    </location>
</feature>
<evidence type="ECO:0000313" key="8">
    <source>
        <dbReference type="Proteomes" id="UP001161247"/>
    </source>
</evidence>
<evidence type="ECO:0000256" key="1">
    <source>
        <dbReference type="ARBA" id="ARBA00022723"/>
    </source>
</evidence>
<reference evidence="7" key="1">
    <citation type="submission" date="2023-03" db="EMBL/GenBank/DDBJ databases">
        <authorList>
            <person name="Julca I."/>
        </authorList>
    </citation>
    <scope>NUCLEOTIDE SEQUENCE</scope>
</reference>